<reference evidence="1 2" key="1">
    <citation type="journal article" date="2019" name="Commun. Biol.">
        <title>The bagworm genome reveals a unique fibroin gene that provides high tensile strength.</title>
        <authorList>
            <person name="Kono N."/>
            <person name="Nakamura H."/>
            <person name="Ohtoshi R."/>
            <person name="Tomita M."/>
            <person name="Numata K."/>
            <person name="Arakawa K."/>
        </authorList>
    </citation>
    <scope>NUCLEOTIDE SEQUENCE [LARGE SCALE GENOMIC DNA]</scope>
</reference>
<evidence type="ECO:0000313" key="2">
    <source>
        <dbReference type="Proteomes" id="UP000299102"/>
    </source>
</evidence>
<name>A0A4C1WHC9_EUMVA</name>
<keyword evidence="2" id="KW-1185">Reference proteome</keyword>
<gene>
    <name evidence="1" type="ORF">EVAR_81388_1</name>
</gene>
<proteinExistence type="predicted"/>
<dbReference type="EMBL" id="BGZK01000552">
    <property type="protein sequence ID" value="GBP49769.1"/>
    <property type="molecule type" value="Genomic_DNA"/>
</dbReference>
<dbReference type="AlphaFoldDB" id="A0A4C1WHC9"/>
<accession>A0A4C1WHC9</accession>
<comment type="caution">
    <text evidence="1">The sequence shown here is derived from an EMBL/GenBank/DDBJ whole genome shotgun (WGS) entry which is preliminary data.</text>
</comment>
<evidence type="ECO:0000313" key="1">
    <source>
        <dbReference type="EMBL" id="GBP49769.1"/>
    </source>
</evidence>
<sequence length="72" mass="7707">MSRAVGTHVCRPAALGEAIIVVRLLHSIADPSYYIFRGTFLDSVGAIGPLDCMAEKPFTSANVSQAPQKRCT</sequence>
<dbReference type="Proteomes" id="UP000299102">
    <property type="component" value="Unassembled WGS sequence"/>
</dbReference>
<organism evidence="1 2">
    <name type="scientific">Eumeta variegata</name>
    <name type="common">Bagworm moth</name>
    <name type="synonym">Eumeta japonica</name>
    <dbReference type="NCBI Taxonomy" id="151549"/>
    <lineage>
        <taxon>Eukaryota</taxon>
        <taxon>Metazoa</taxon>
        <taxon>Ecdysozoa</taxon>
        <taxon>Arthropoda</taxon>
        <taxon>Hexapoda</taxon>
        <taxon>Insecta</taxon>
        <taxon>Pterygota</taxon>
        <taxon>Neoptera</taxon>
        <taxon>Endopterygota</taxon>
        <taxon>Lepidoptera</taxon>
        <taxon>Glossata</taxon>
        <taxon>Ditrysia</taxon>
        <taxon>Tineoidea</taxon>
        <taxon>Psychidae</taxon>
        <taxon>Oiketicinae</taxon>
        <taxon>Eumeta</taxon>
    </lineage>
</organism>
<protein>
    <submittedName>
        <fullName evidence="1">Uncharacterized protein</fullName>
    </submittedName>
</protein>